<keyword evidence="1 5" id="KW-0732">Signal</keyword>
<accession>A0AAJ1QYW8</accession>
<dbReference type="Pfam" id="PF13517">
    <property type="entry name" value="FG-GAP_3"/>
    <property type="match status" value="3"/>
</dbReference>
<feature type="chain" id="PRO_5042586268" evidence="5">
    <location>
        <begin position="20"/>
        <end position="2024"/>
    </location>
</feature>
<evidence type="ECO:0000256" key="5">
    <source>
        <dbReference type="SAM" id="SignalP"/>
    </source>
</evidence>
<proteinExistence type="predicted"/>
<dbReference type="PANTHER" id="PTHR10680">
    <property type="entry name" value="PEPTIDYL-GLYCINE ALPHA-AMIDATING MONOOXYGENASE"/>
    <property type="match status" value="1"/>
</dbReference>
<name>A0AAJ1QYW8_9FLAO</name>
<dbReference type="InterPro" id="IPR038081">
    <property type="entry name" value="CalX-like_sf"/>
</dbReference>
<dbReference type="NCBIfam" id="TIGR04183">
    <property type="entry name" value="Por_Secre_tail"/>
    <property type="match status" value="1"/>
</dbReference>
<dbReference type="PROSITE" id="PS51125">
    <property type="entry name" value="NHL"/>
    <property type="match status" value="4"/>
</dbReference>
<dbReference type="InterPro" id="IPR026444">
    <property type="entry name" value="Secre_tail"/>
</dbReference>
<dbReference type="InterPro" id="IPR013517">
    <property type="entry name" value="FG-GAP"/>
</dbReference>
<dbReference type="InterPro" id="IPR001258">
    <property type="entry name" value="NHL_repeat"/>
</dbReference>
<protein>
    <submittedName>
        <fullName evidence="7">FG-GAP-like repeat-containing protein</fullName>
    </submittedName>
</protein>
<feature type="repeat" description="NHL" evidence="4">
    <location>
        <begin position="87"/>
        <end position="123"/>
    </location>
</feature>
<dbReference type="PANTHER" id="PTHR10680:SF14">
    <property type="entry name" value="PEPTIDYL-GLYCINE ALPHA-AMIDATING MONOOXYGENASE"/>
    <property type="match status" value="1"/>
</dbReference>
<dbReference type="InterPro" id="IPR028994">
    <property type="entry name" value="Integrin_alpha_N"/>
</dbReference>
<feature type="signal peptide" evidence="5">
    <location>
        <begin position="1"/>
        <end position="19"/>
    </location>
</feature>
<dbReference type="RefSeq" id="WP_261972478.1">
    <property type="nucleotide sequence ID" value="NZ_CP103460.1"/>
</dbReference>
<evidence type="ECO:0000313" key="7">
    <source>
        <dbReference type="EMBL" id="MDN3620766.1"/>
    </source>
</evidence>
<comment type="caution">
    <text evidence="7">The sequence shown here is derived from an EMBL/GenBank/DDBJ whole genome shotgun (WGS) entry which is preliminary data.</text>
</comment>
<dbReference type="SUPFAM" id="SSF101898">
    <property type="entry name" value="NHL repeat"/>
    <property type="match status" value="1"/>
</dbReference>
<dbReference type="Gene3D" id="2.60.40.10">
    <property type="entry name" value="Immunoglobulins"/>
    <property type="match status" value="1"/>
</dbReference>
<keyword evidence="3" id="KW-0325">Glycoprotein</keyword>
<dbReference type="Gene3D" id="2.40.10.500">
    <property type="match status" value="1"/>
</dbReference>
<evidence type="ECO:0000256" key="2">
    <source>
        <dbReference type="ARBA" id="ARBA00022737"/>
    </source>
</evidence>
<dbReference type="Gene3D" id="2.130.10.130">
    <property type="entry name" value="Integrin alpha, N-terminal"/>
    <property type="match status" value="2"/>
</dbReference>
<reference evidence="7 8" key="1">
    <citation type="journal article" date="2014" name="Int. J. Syst. Evol. Microbiol.">
        <title>Complete genome sequence of Corynebacterium casei LMG S-19264T (=DSM 44701T), isolated from a smear-ripened cheese.</title>
        <authorList>
            <consortium name="US DOE Joint Genome Institute (JGI-PGF)"/>
            <person name="Walter F."/>
            <person name="Albersmeier A."/>
            <person name="Kalinowski J."/>
            <person name="Ruckert C."/>
        </authorList>
    </citation>
    <scope>NUCLEOTIDE SEQUENCE [LARGE SCALE GENOMIC DNA]</scope>
    <source>
        <strain evidence="7 8">CECT 8670</strain>
    </source>
</reference>
<evidence type="ECO:0000256" key="1">
    <source>
        <dbReference type="ARBA" id="ARBA00022729"/>
    </source>
</evidence>
<evidence type="ECO:0000256" key="3">
    <source>
        <dbReference type="ARBA" id="ARBA00023180"/>
    </source>
</evidence>
<dbReference type="InterPro" id="IPR013783">
    <property type="entry name" value="Ig-like_fold"/>
</dbReference>
<dbReference type="SUPFAM" id="SSF49265">
    <property type="entry name" value="Fibronectin type III"/>
    <property type="match status" value="1"/>
</dbReference>
<dbReference type="Gene3D" id="2.120.10.30">
    <property type="entry name" value="TolB, C-terminal domain"/>
    <property type="match status" value="4"/>
</dbReference>
<dbReference type="EMBL" id="JAUFQH010000015">
    <property type="protein sequence ID" value="MDN3620766.1"/>
    <property type="molecule type" value="Genomic_DNA"/>
</dbReference>
<dbReference type="InterPro" id="IPR003961">
    <property type="entry name" value="FN3_dom"/>
</dbReference>
<feature type="repeat" description="NHL" evidence="4">
    <location>
        <begin position="644"/>
        <end position="680"/>
    </location>
</feature>
<dbReference type="CDD" id="cd05819">
    <property type="entry name" value="NHL"/>
    <property type="match status" value="2"/>
</dbReference>
<dbReference type="InterPro" id="IPR011042">
    <property type="entry name" value="6-blade_b-propeller_TolB-like"/>
</dbReference>
<evidence type="ECO:0000256" key="4">
    <source>
        <dbReference type="PROSITE-ProRule" id="PRU00504"/>
    </source>
</evidence>
<dbReference type="PROSITE" id="PS50853">
    <property type="entry name" value="FN3"/>
    <property type="match status" value="1"/>
</dbReference>
<keyword evidence="2" id="KW-0677">Repeat</keyword>
<dbReference type="SUPFAM" id="SSF141072">
    <property type="entry name" value="CalX-like"/>
    <property type="match status" value="1"/>
</dbReference>
<dbReference type="Pfam" id="PF18962">
    <property type="entry name" value="Por_Secre_tail"/>
    <property type="match status" value="1"/>
</dbReference>
<dbReference type="Proteomes" id="UP001228636">
    <property type="component" value="Unassembled WGS sequence"/>
</dbReference>
<dbReference type="SUPFAM" id="SSF69318">
    <property type="entry name" value="Integrin alpha N-terminal domain"/>
    <property type="match status" value="3"/>
</dbReference>
<organism evidence="7 8">
    <name type="scientific">Polaribacter sejongensis</name>
    <dbReference type="NCBI Taxonomy" id="985043"/>
    <lineage>
        <taxon>Bacteria</taxon>
        <taxon>Pseudomonadati</taxon>
        <taxon>Bacteroidota</taxon>
        <taxon>Flavobacteriia</taxon>
        <taxon>Flavobacteriales</taxon>
        <taxon>Flavobacteriaceae</taxon>
    </lineage>
</organism>
<evidence type="ECO:0000313" key="8">
    <source>
        <dbReference type="Proteomes" id="UP001228636"/>
    </source>
</evidence>
<dbReference type="Pfam" id="PF01436">
    <property type="entry name" value="NHL"/>
    <property type="match status" value="2"/>
</dbReference>
<sequence>MKRTLLTIILLYFIGTVNGQNITLTTSTTSIADHESLDITATLDTPTSKDVTINFGITGTATYDEDYTTDFAGKGTATTVAGGNGEGAAANQLYAPRDISVDVAGNIYILDYNNNRIQKWENGAVSATTVVNLPTGNVTSFFIDSENNIFISVYDDQQILKWSASSSTWLTVVDGNEGEGGTLWPEDISVDLEGNIYVLDGMNGRVKKWAPGSTSGITVAGGNGYGSAANQLSFSTSFFVDTNGNIFIADSSNRRIQKWEPGATEGITVLSSPETSIRSIFGADDGVIYFMYDWNAGGVKIKKLSIGSNISILVNQSEYGSALNEVRSPSGFLVDNKFDIYIADAGNNRIQKILKSPKIIIKAGETEGKLTITGIEDGSDEDDETIIITPTEAINGVLNSTSPITITLTDVNDPPVVTLAFSAPKIVENSATDVVLTATLSAISGKDVNITLTTEGTATENTEYTVSSKILTIPAGNSSGSISISTTGLDDSIVEIQETIIFKLTTIENATAVSDIVTLILESDDNPSVSLTTSTTSIAEHESLDITATLDAPTSEDVIINLDLSGTALNDIDYNVDFIGKGIATTVAGGNGEGSALDQFSFPGAVFVDLAGNIYVADRSNDRIQKWAPGATEGITVAGGNGSGSAANQFYYPNGLFVDLAGNIYVADRSNDRIQKWAPGATEGITVAGGNGEGGALDQFSNPDAVFVDLTGNIYVADRSNDRIQKWAPGATEGITVAGGNGSGSAANQFYYPNGLFVDLAGNIYVADGYNHRIQKWAPGATEGITVAGGNGEGSALDQFSTPSAVFVDLVGNIYVADGYNYRIQKWAPGATEGITVAGGNGSGDNANQLNVTSSVFVDLRGNIFVSDSERHRIQKYQYLPQIIIKAGDTTGTLTISGNEDDVDNEGTETIIVKTVSAENAEINNVLDITISLLDNTKSFTLQTSPFPGLSKGDVAWGDYDNDGDLDVAIMGQSPTSGAVTALYQNEKGVFVNTNQNFVKLYDGDITWVDINKDGWIDLVVSGYYDKPYTKLYINKEGSYFEPTDDYGLPQLYATTMAWGDLDNDGDIDLAIAGLDVTDNYSFNVYYREDNQNTFTKEIDWEYLGFINGDMKIIDIDLDGDNDIVYNGENSGGSPIGGNIMNTLINPDSNSYLNVPVLKNSTIEIARINNTIENNLSIITSGEDSSGNIVMYGISQLVGIGGTGTETQYPKLKKGDIAVADYNIDGLNDIVFTGENQVGVPITQLYIQDSNGGFKEAPLDLQGLRNSTATWVDYDMDGDLDLFLTGEDNTGAKSILYESEIANKKNTSPSKITGLTSENLGNGKVRFSWETPEDDFSSDLSYVLRLGITPGGSELSNTESDLVTGRRLISKPGQIYTNFFETQLDPGVYYWSVQAVDNGLKGSSFSDESTFTLTYEWKVLNQGGIVDRRVNGLSNPVIKLSDLNNDDKLDLIYGSSNGYNQSYHFDGKRLISDTNSAFQGFGSISGVKTGDLNGDGTSDVLLIQGTTTPYKLNVYLSNGQGGYIIQNLGAGLYNAKAKIVDLNNDGKVEIVLMGLSSSQSSGRLKFNIYEYSSANSTFTTTEITNIAALSEASFDLGDIDNDGDIDFILSGFSATSGLQSFIYSNDTPIGENYVFTQTSNNLVGLINGTSNLIDYDGDGDLDAVFSGTSANGDVFEVYMNKLNEGVSSWPRLNNLGLVPMREGKVDLGDFNGDGYNDLLYSGLLEGIGQTTKLSQFEPSTNTYIASTFDVSDVIKAEVEFGDLDGDGDLDFAISGESKAVPGTYIFRTYINFRNESANVLASNTGSKGFFSKTQSDSFLVNNAPSVPLNLEIINVDGGSINTKGIPVEFSWSSSDDDHTPSNGLTYALKIGTSQGGTQIMSPNANSNGNRLTAEKGNVEHNLKWKLRLPEGTYYWSVQAIDASYTGSEFSSPVEFKITSTGVLGTNDNLLDKSLKLYPNPVSNSLSVQSEIPIRKVDIFSLLGVKIKEVNSNFNLIQTDGLTNGVYLVKIYSEKGMIVRKIIKE</sequence>
<feature type="repeat" description="NHL" evidence="4">
    <location>
        <begin position="744"/>
        <end position="780"/>
    </location>
</feature>
<feature type="domain" description="Fibronectin type-III" evidence="6">
    <location>
        <begin position="1308"/>
        <end position="1417"/>
    </location>
</feature>
<dbReference type="InterPro" id="IPR036116">
    <property type="entry name" value="FN3_sf"/>
</dbReference>
<dbReference type="SUPFAM" id="SSF63829">
    <property type="entry name" value="Calcium-dependent phosphotriesterase"/>
    <property type="match status" value="1"/>
</dbReference>
<dbReference type="Gene3D" id="2.60.40.2030">
    <property type="match status" value="1"/>
</dbReference>
<evidence type="ECO:0000259" key="6">
    <source>
        <dbReference type="PROSITE" id="PS50853"/>
    </source>
</evidence>
<gene>
    <name evidence="7" type="ORF">QWY81_14975</name>
</gene>
<feature type="repeat" description="NHL" evidence="4">
    <location>
        <begin position="694"/>
        <end position="730"/>
    </location>
</feature>